<dbReference type="InterPro" id="IPR005648">
    <property type="entry name" value="FlgD"/>
</dbReference>
<organism evidence="3 4">
    <name type="scientific">Vagococcus fluvialis</name>
    <dbReference type="NCBI Taxonomy" id="2738"/>
    <lineage>
        <taxon>Bacteria</taxon>
        <taxon>Bacillati</taxon>
        <taxon>Bacillota</taxon>
        <taxon>Bacilli</taxon>
        <taxon>Lactobacillales</taxon>
        <taxon>Enterococcaceae</taxon>
        <taxon>Vagococcus</taxon>
    </lineage>
</organism>
<comment type="similarity">
    <text evidence="1">Belongs to the FlgD family.</text>
</comment>
<accession>A0A369ASC9</accession>
<keyword evidence="4" id="KW-1185">Reference proteome</keyword>
<dbReference type="RefSeq" id="WP_240913530.1">
    <property type="nucleotide sequence ID" value="NZ_CP122523.1"/>
</dbReference>
<dbReference type="GeneID" id="63147060"/>
<evidence type="ECO:0000256" key="1">
    <source>
        <dbReference type="ARBA" id="ARBA00010577"/>
    </source>
</evidence>
<evidence type="ECO:0000256" key="2">
    <source>
        <dbReference type="ARBA" id="ARBA00022795"/>
    </source>
</evidence>
<dbReference type="EMBL" id="NGJX01000011">
    <property type="protein sequence ID" value="RSU00765.1"/>
    <property type="molecule type" value="Genomic_DNA"/>
</dbReference>
<sequence length="145" mass="15634">MTDINRQMALGTSQLANPSSYSSSKADSKNGIKMDDFLKILAASMSNPSLSGSEGGGSNGTDYISQLVQFTTLEQLQELGSNLEYTMMMTQQQQAISMVGKTATMYENGEKITGPIEKVKFSSGFATLVVNGKDYLMSQMIEVGE</sequence>
<name>A0A369ASC9_9ENTE</name>
<reference evidence="3 4" key="1">
    <citation type="submission" date="2017-05" db="EMBL/GenBank/DDBJ databases">
        <title>Vagococcus spp. assemblies.</title>
        <authorList>
            <person name="Gulvik C.A."/>
        </authorList>
    </citation>
    <scope>NUCLEOTIDE SEQUENCE [LARGE SCALE GENOMIC DNA]</scope>
    <source>
        <strain evidence="3 4">NCFB 2497</strain>
    </source>
</reference>
<comment type="caution">
    <text evidence="3">The sequence shown here is derived from an EMBL/GenBank/DDBJ whole genome shotgun (WGS) entry which is preliminary data.</text>
</comment>
<protein>
    <submittedName>
        <fullName evidence="3">Uncharacterized protein</fullName>
    </submittedName>
</protein>
<gene>
    <name evidence="3" type="ORF">CBF32_10330</name>
</gene>
<proteinExistence type="inferred from homology"/>
<dbReference type="GO" id="GO:0044781">
    <property type="term" value="P:bacterial-type flagellum organization"/>
    <property type="evidence" value="ECO:0007669"/>
    <property type="project" value="UniProtKB-KW"/>
</dbReference>
<evidence type="ECO:0000313" key="4">
    <source>
        <dbReference type="Proteomes" id="UP000288197"/>
    </source>
</evidence>
<dbReference type="Proteomes" id="UP000288197">
    <property type="component" value="Unassembled WGS sequence"/>
</dbReference>
<dbReference type="AlphaFoldDB" id="A0A369ASC9"/>
<dbReference type="Pfam" id="PF03963">
    <property type="entry name" value="FlgD"/>
    <property type="match status" value="1"/>
</dbReference>
<keyword evidence="2" id="KW-1005">Bacterial flagellum biogenesis</keyword>
<evidence type="ECO:0000313" key="3">
    <source>
        <dbReference type="EMBL" id="RSU00765.1"/>
    </source>
</evidence>